<dbReference type="InterPro" id="IPR003370">
    <property type="entry name" value="Chromate_transpt"/>
</dbReference>
<dbReference type="EMBL" id="CP020559">
    <property type="protein sequence ID" value="ARE89274.1"/>
    <property type="molecule type" value="Genomic_DNA"/>
</dbReference>
<evidence type="ECO:0000256" key="2">
    <source>
        <dbReference type="ARBA" id="ARBA00005262"/>
    </source>
</evidence>
<name>A0AAC9RP66_9CLOT</name>
<organism evidence="9 11">
    <name type="scientific">Clostridium formicaceticum</name>
    <dbReference type="NCBI Taxonomy" id="1497"/>
    <lineage>
        <taxon>Bacteria</taxon>
        <taxon>Bacillati</taxon>
        <taxon>Bacillota</taxon>
        <taxon>Clostridia</taxon>
        <taxon>Eubacteriales</taxon>
        <taxon>Clostridiaceae</taxon>
        <taxon>Clostridium</taxon>
    </lineage>
</organism>
<gene>
    <name evidence="9" type="primary">srpC_3</name>
    <name evidence="8" type="ORF">BJL90_02205</name>
    <name evidence="9" type="ORF">CLFO_36810</name>
</gene>
<proteinExistence type="inferred from homology"/>
<keyword evidence="3" id="KW-1003">Cell membrane</keyword>
<dbReference type="GO" id="GO:0015109">
    <property type="term" value="F:chromate transmembrane transporter activity"/>
    <property type="evidence" value="ECO:0007669"/>
    <property type="project" value="InterPro"/>
</dbReference>
<dbReference type="PANTHER" id="PTHR43663">
    <property type="entry name" value="CHROMATE TRANSPORT PROTEIN-RELATED"/>
    <property type="match status" value="1"/>
</dbReference>
<protein>
    <submittedName>
        <fullName evidence="9">Chromate transport protein</fullName>
    </submittedName>
    <submittedName>
        <fullName evidence="8">Chromate transporter</fullName>
    </submittedName>
</protein>
<evidence type="ECO:0000256" key="7">
    <source>
        <dbReference type="SAM" id="Phobius"/>
    </source>
</evidence>
<feature type="transmembrane region" description="Helical" evidence="7">
    <location>
        <begin position="171"/>
        <end position="186"/>
    </location>
</feature>
<keyword evidence="6 7" id="KW-0472">Membrane</keyword>
<dbReference type="InterPro" id="IPR052518">
    <property type="entry name" value="CHR_Transporter"/>
</dbReference>
<comment type="subcellular location">
    <subcellularLocation>
        <location evidence="1">Cell membrane</location>
        <topology evidence="1">Multi-pass membrane protein</topology>
    </subcellularLocation>
</comment>
<dbReference type="Pfam" id="PF02417">
    <property type="entry name" value="Chromate_transp"/>
    <property type="match status" value="1"/>
</dbReference>
<reference evidence="9 11" key="2">
    <citation type="submission" date="2017-03" db="EMBL/GenBank/DDBJ databases">
        <title>Complete sequence of Clostridium formicaceticum DSM 92.</title>
        <authorList>
            <person name="Poehlein A."/>
            <person name="Karl M."/>
            <person name="Bengelsdorf F.R."/>
            <person name="Duerre P."/>
            <person name="Daniel R."/>
        </authorList>
    </citation>
    <scope>NUCLEOTIDE SEQUENCE [LARGE SCALE GENOMIC DNA]</scope>
    <source>
        <strain evidence="9 11">DSM 92</strain>
    </source>
</reference>
<evidence type="ECO:0000313" key="10">
    <source>
        <dbReference type="Proteomes" id="UP000177894"/>
    </source>
</evidence>
<dbReference type="KEGG" id="cfm:BJL90_02205"/>
<keyword evidence="5 7" id="KW-1133">Transmembrane helix</keyword>
<dbReference type="RefSeq" id="WP_070963886.1">
    <property type="nucleotide sequence ID" value="NZ_CP017603.1"/>
</dbReference>
<feature type="transmembrane region" description="Helical" evidence="7">
    <location>
        <begin position="7"/>
        <end position="29"/>
    </location>
</feature>
<feature type="transmembrane region" description="Helical" evidence="7">
    <location>
        <begin position="72"/>
        <end position="94"/>
    </location>
</feature>
<dbReference type="Proteomes" id="UP000192478">
    <property type="component" value="Chromosome"/>
</dbReference>
<accession>A0AAC9RP66</accession>
<dbReference type="GO" id="GO:0005886">
    <property type="term" value="C:plasma membrane"/>
    <property type="evidence" value="ECO:0007669"/>
    <property type="project" value="UniProtKB-SubCell"/>
</dbReference>
<dbReference type="PANTHER" id="PTHR43663:SF1">
    <property type="entry name" value="CHROMATE TRANSPORTER"/>
    <property type="match status" value="1"/>
</dbReference>
<evidence type="ECO:0000256" key="1">
    <source>
        <dbReference type="ARBA" id="ARBA00004651"/>
    </source>
</evidence>
<evidence type="ECO:0000256" key="5">
    <source>
        <dbReference type="ARBA" id="ARBA00022989"/>
    </source>
</evidence>
<evidence type="ECO:0000313" key="8">
    <source>
        <dbReference type="EMBL" id="AOY74872.1"/>
    </source>
</evidence>
<evidence type="ECO:0000256" key="3">
    <source>
        <dbReference type="ARBA" id="ARBA00022475"/>
    </source>
</evidence>
<dbReference type="Proteomes" id="UP000177894">
    <property type="component" value="Chromosome"/>
</dbReference>
<evidence type="ECO:0000256" key="4">
    <source>
        <dbReference type="ARBA" id="ARBA00022692"/>
    </source>
</evidence>
<evidence type="ECO:0000313" key="9">
    <source>
        <dbReference type="EMBL" id="ARE89274.1"/>
    </source>
</evidence>
<reference evidence="8 10" key="1">
    <citation type="submission" date="2016-10" db="EMBL/GenBank/DDBJ databases">
        <title>Complete Genome Sequence of Acetogen Clostridium formicoaceticum ATCC 27076.</title>
        <authorList>
            <person name="Bao T."/>
            <person name="Cheng C."/>
            <person name="Zhao J."/>
            <person name="Yang S.-T."/>
            <person name="Wang J."/>
            <person name="Wang M."/>
        </authorList>
    </citation>
    <scope>NUCLEOTIDE SEQUENCE [LARGE SCALE GENOMIC DNA]</scope>
    <source>
        <strain evidence="8 10">ATCC 27076</strain>
    </source>
</reference>
<comment type="similarity">
    <text evidence="2">Belongs to the chromate ion transporter (CHR) (TC 2.A.51) family.</text>
</comment>
<keyword evidence="4 7" id="KW-0812">Transmembrane</keyword>
<sequence>MIYIHLFFEFFKIGMFSIGGGLATLPFLYQMVDKYSWITSEDLLNMIAVAESTPGPIGINTATFVGYKAGSLLGGIVATMGIITPAIVIISLIVHYFMKFNENPIVRAGFNGIRPAVVGLIGAAGFEVARVTLFDPQHYTTTHNFLYLLDYKAILLFTVMLFAMNKYKKHPILYIVASAIIGIVFKY</sequence>
<evidence type="ECO:0000313" key="11">
    <source>
        <dbReference type="Proteomes" id="UP000192478"/>
    </source>
</evidence>
<feature type="transmembrane region" description="Helical" evidence="7">
    <location>
        <begin position="145"/>
        <end position="164"/>
    </location>
</feature>
<keyword evidence="10" id="KW-1185">Reference proteome</keyword>
<dbReference type="AlphaFoldDB" id="A0AAC9RP66"/>
<feature type="transmembrane region" description="Helical" evidence="7">
    <location>
        <begin position="115"/>
        <end position="133"/>
    </location>
</feature>
<dbReference type="EMBL" id="CP017603">
    <property type="protein sequence ID" value="AOY74872.1"/>
    <property type="molecule type" value="Genomic_DNA"/>
</dbReference>
<evidence type="ECO:0000256" key="6">
    <source>
        <dbReference type="ARBA" id="ARBA00023136"/>
    </source>
</evidence>